<evidence type="ECO:0000256" key="18">
    <source>
        <dbReference type="RuleBase" id="RU003938"/>
    </source>
</evidence>
<keyword evidence="9" id="KW-0444">Lipid biosynthesis</keyword>
<keyword evidence="8" id="KW-1003">Cell membrane</keyword>
<protein>
    <recommendedName>
        <fullName evidence="7 18">Phosphatidate cytidylyltransferase</fullName>
        <ecNumber evidence="6 18">2.7.7.41</ecNumber>
    </recommendedName>
</protein>
<dbReference type="Proteomes" id="UP000305674">
    <property type="component" value="Unassembled WGS sequence"/>
</dbReference>
<feature type="transmembrane region" description="Helical" evidence="19">
    <location>
        <begin position="153"/>
        <end position="174"/>
    </location>
</feature>
<evidence type="ECO:0000256" key="16">
    <source>
        <dbReference type="ARBA" id="ARBA00023209"/>
    </source>
</evidence>
<keyword evidence="14" id="KW-0443">Lipid metabolism</keyword>
<feature type="transmembrane region" description="Helical" evidence="19">
    <location>
        <begin position="122"/>
        <end position="141"/>
    </location>
</feature>
<dbReference type="RefSeq" id="WP_136852299.1">
    <property type="nucleotide sequence ID" value="NZ_SWCI01000003.1"/>
</dbReference>
<dbReference type="PANTHER" id="PTHR46382:SF1">
    <property type="entry name" value="PHOSPHATIDATE CYTIDYLYLTRANSFERASE"/>
    <property type="match status" value="1"/>
</dbReference>
<evidence type="ECO:0000256" key="7">
    <source>
        <dbReference type="ARBA" id="ARBA00019373"/>
    </source>
</evidence>
<keyword evidence="16" id="KW-0594">Phospholipid biosynthesis</keyword>
<evidence type="ECO:0000256" key="10">
    <source>
        <dbReference type="ARBA" id="ARBA00022679"/>
    </source>
</evidence>
<dbReference type="PROSITE" id="PS01315">
    <property type="entry name" value="CDS"/>
    <property type="match status" value="1"/>
</dbReference>
<evidence type="ECO:0000256" key="12">
    <source>
        <dbReference type="ARBA" id="ARBA00022695"/>
    </source>
</evidence>
<evidence type="ECO:0000256" key="14">
    <source>
        <dbReference type="ARBA" id="ARBA00023098"/>
    </source>
</evidence>
<comment type="caution">
    <text evidence="20">The sequence shown here is derived from an EMBL/GenBank/DDBJ whole genome shotgun (WGS) entry which is preliminary data.</text>
</comment>
<evidence type="ECO:0000256" key="8">
    <source>
        <dbReference type="ARBA" id="ARBA00022475"/>
    </source>
</evidence>
<keyword evidence="11 18" id="KW-0812">Transmembrane</keyword>
<dbReference type="EMBL" id="SWCI01000003">
    <property type="protein sequence ID" value="TKB49748.1"/>
    <property type="molecule type" value="Genomic_DNA"/>
</dbReference>
<comment type="subcellular location">
    <subcellularLocation>
        <location evidence="2">Cell membrane</location>
        <topology evidence="2">Multi-pass membrane protein</topology>
    </subcellularLocation>
</comment>
<dbReference type="UniPathway" id="UPA00557">
    <property type="reaction ID" value="UER00614"/>
</dbReference>
<evidence type="ECO:0000256" key="9">
    <source>
        <dbReference type="ARBA" id="ARBA00022516"/>
    </source>
</evidence>
<reference evidence="20 21" key="1">
    <citation type="submission" date="2019-04" db="EMBL/GenBank/DDBJ databases">
        <authorList>
            <person name="Hwang J.C."/>
        </authorList>
    </citation>
    <scope>NUCLEOTIDE SEQUENCE [LARGE SCALE GENOMIC DNA]</scope>
    <source>
        <strain evidence="20 21">IMCC35001</strain>
    </source>
</reference>
<evidence type="ECO:0000256" key="4">
    <source>
        <dbReference type="ARBA" id="ARBA00005189"/>
    </source>
</evidence>
<keyword evidence="13 19" id="KW-1133">Transmembrane helix</keyword>
<feature type="transmembrane region" description="Helical" evidence="19">
    <location>
        <begin position="53"/>
        <end position="71"/>
    </location>
</feature>
<dbReference type="EC" id="2.7.7.41" evidence="6 18"/>
<dbReference type="Pfam" id="PF01148">
    <property type="entry name" value="CTP_transf_1"/>
    <property type="match status" value="1"/>
</dbReference>
<evidence type="ECO:0000256" key="19">
    <source>
        <dbReference type="SAM" id="Phobius"/>
    </source>
</evidence>
<comment type="pathway">
    <text evidence="4">Lipid metabolism.</text>
</comment>
<feature type="transmembrane region" description="Helical" evidence="19">
    <location>
        <begin position="219"/>
        <end position="238"/>
    </location>
</feature>
<dbReference type="GO" id="GO:0016024">
    <property type="term" value="P:CDP-diacylglycerol biosynthetic process"/>
    <property type="evidence" value="ECO:0007669"/>
    <property type="project" value="UniProtKB-UniPathway"/>
</dbReference>
<keyword evidence="10 18" id="KW-0808">Transferase</keyword>
<evidence type="ECO:0000256" key="13">
    <source>
        <dbReference type="ARBA" id="ARBA00022989"/>
    </source>
</evidence>
<name>A0A4U1BEW7_9GAMM</name>
<evidence type="ECO:0000256" key="2">
    <source>
        <dbReference type="ARBA" id="ARBA00004651"/>
    </source>
</evidence>
<evidence type="ECO:0000256" key="6">
    <source>
        <dbReference type="ARBA" id="ARBA00012487"/>
    </source>
</evidence>
<evidence type="ECO:0000313" key="21">
    <source>
        <dbReference type="Proteomes" id="UP000305674"/>
    </source>
</evidence>
<dbReference type="InterPro" id="IPR000374">
    <property type="entry name" value="PC_trans"/>
</dbReference>
<gene>
    <name evidence="20" type="ORF">FCL40_06195</name>
</gene>
<evidence type="ECO:0000256" key="1">
    <source>
        <dbReference type="ARBA" id="ARBA00001698"/>
    </source>
</evidence>
<evidence type="ECO:0000256" key="3">
    <source>
        <dbReference type="ARBA" id="ARBA00005119"/>
    </source>
</evidence>
<organism evidence="20 21">
    <name type="scientific">Ferrimonas sediminicola</name>
    <dbReference type="NCBI Taxonomy" id="2569538"/>
    <lineage>
        <taxon>Bacteria</taxon>
        <taxon>Pseudomonadati</taxon>
        <taxon>Pseudomonadota</taxon>
        <taxon>Gammaproteobacteria</taxon>
        <taxon>Alteromonadales</taxon>
        <taxon>Ferrimonadaceae</taxon>
        <taxon>Ferrimonas</taxon>
    </lineage>
</organism>
<feature type="transmembrane region" description="Helical" evidence="19">
    <location>
        <begin position="91"/>
        <end position="110"/>
    </location>
</feature>
<comment type="pathway">
    <text evidence="3 18">Phospholipid metabolism; CDP-diacylglycerol biosynthesis; CDP-diacylglycerol from sn-glycerol 3-phosphate: step 3/3.</text>
</comment>
<keyword evidence="12 18" id="KW-0548">Nucleotidyltransferase</keyword>
<keyword evidence="15 19" id="KW-0472">Membrane</keyword>
<keyword evidence="17" id="KW-1208">Phospholipid metabolism</keyword>
<evidence type="ECO:0000313" key="20">
    <source>
        <dbReference type="EMBL" id="TKB49748.1"/>
    </source>
</evidence>
<accession>A0A4U1BEW7</accession>
<feature type="transmembrane region" description="Helical" evidence="19">
    <location>
        <begin position="195"/>
        <end position="213"/>
    </location>
</feature>
<proteinExistence type="inferred from homology"/>
<comment type="catalytic activity">
    <reaction evidence="1 18">
        <text>a 1,2-diacyl-sn-glycero-3-phosphate + CTP + H(+) = a CDP-1,2-diacyl-sn-glycerol + diphosphate</text>
        <dbReference type="Rhea" id="RHEA:16229"/>
        <dbReference type="ChEBI" id="CHEBI:15378"/>
        <dbReference type="ChEBI" id="CHEBI:33019"/>
        <dbReference type="ChEBI" id="CHEBI:37563"/>
        <dbReference type="ChEBI" id="CHEBI:58332"/>
        <dbReference type="ChEBI" id="CHEBI:58608"/>
        <dbReference type="EC" id="2.7.7.41"/>
    </reaction>
</comment>
<evidence type="ECO:0000256" key="17">
    <source>
        <dbReference type="ARBA" id="ARBA00023264"/>
    </source>
</evidence>
<dbReference type="PANTHER" id="PTHR46382">
    <property type="entry name" value="PHOSPHATIDATE CYTIDYLYLTRANSFERASE"/>
    <property type="match status" value="1"/>
</dbReference>
<evidence type="ECO:0000256" key="11">
    <source>
        <dbReference type="ARBA" id="ARBA00022692"/>
    </source>
</evidence>
<evidence type="ECO:0000256" key="5">
    <source>
        <dbReference type="ARBA" id="ARBA00010185"/>
    </source>
</evidence>
<evidence type="ECO:0000256" key="15">
    <source>
        <dbReference type="ARBA" id="ARBA00023136"/>
    </source>
</evidence>
<dbReference type="OrthoDB" id="9799199at2"/>
<comment type="similarity">
    <text evidence="5 18">Belongs to the CDS family.</text>
</comment>
<dbReference type="AlphaFoldDB" id="A0A4U1BEW7"/>
<dbReference type="GO" id="GO:0005886">
    <property type="term" value="C:plasma membrane"/>
    <property type="evidence" value="ECO:0007669"/>
    <property type="project" value="UniProtKB-SubCell"/>
</dbReference>
<dbReference type="GO" id="GO:0004605">
    <property type="term" value="F:phosphatidate cytidylyltransferase activity"/>
    <property type="evidence" value="ECO:0007669"/>
    <property type="project" value="UniProtKB-EC"/>
</dbReference>
<sequence>MLKQRVLTAVLLLPAALAAIFLLSLDGFALAIALVILLASKEWGSFIQPGDRLIQASFTLSMAVLMGAFYFMVPSDLLWLGDELHPLAEGLLQVGGLWWLIALGLVVTYVRSVRLWHHSMVLKAVFGQLTLLPAFVAMLVLRSAAQGQDPHYGAYLVLAVLLIVWGADTGAYFVGRSFGKHKLARHVSPGKTIEGLAGGLLVCALLAAAAWNYLPNNGFIPVLAVVVVTALSSALGDLSESMFKRSANIKDSGRLLPGHGGILDRIDSITAAMPVFALLYLYWWI</sequence>
<keyword evidence="21" id="KW-1185">Reference proteome</keyword>